<feature type="domain" description="C-terminal of Roc COR-B" evidence="4">
    <location>
        <begin position="907"/>
        <end position="1032"/>
    </location>
</feature>
<protein>
    <recommendedName>
        <fullName evidence="4">C-terminal of Roc COR-B domain-containing protein</fullName>
    </recommendedName>
</protein>
<evidence type="ECO:0000256" key="1">
    <source>
        <dbReference type="ARBA" id="ARBA00022737"/>
    </source>
</evidence>
<feature type="transmembrane region" description="Helical" evidence="3">
    <location>
        <begin position="1284"/>
        <end position="1306"/>
    </location>
</feature>
<sequence>MSNQISSDQDVDWALQEIMSGKMNLQNISFYNSHSASSSYQETENSISINISTKGNSIQEFCQILTTLLAQESSCTPTNLAFYCISWEMKALQCFTSLLDNNSSIKHVEFQKNIFIAQGMFELSDMLGRNKRIRSIIFSECQIESIGASLLASALMKNDTLEELQIWEDSIGSDGAEELSRMIEVNSTLKLLLILDRHFITATPLISAVLARNRSMEVHVWTRDATDKNLKIVEFTPETSMLRIYKLNTSGSQRIACALGLNTTVKTLDMTGIKLKSNWAKEFRQVLEQNRSLKEVKLSRSSLRDKAVVYIAAGLFKNKSLEKLALDGNRFSGVGVEHLLCPLSRFSASQNQANTTLKSVTFGGGKTRIGRGGVIAILRMLDTNQTIIQLSINDDTSMKAEDVVRIFKSLEKNPTLRFLSLRGCKGVNGELVLQTIMGTLQVNPWIEEIDLTGTPLQIAGKTDVIYDKLGKNGSFVPENELLADMPLTTPKCCRVFFCGQDFAGKSTLCSSINHNFSSTKLPYMDQIRTLVNPIEQIARTAEVKIKIINDGDTIISIWNLAGQHENFALHDIMFPSHGSPSLFFIISSLFRRPANREPKNQEEIEDDLSYWLRFIVSNSRRAISQSMPPHITIVLTHSDEVSHPSEDLQPIINLIQKLKDMFEGFVELYPMVFMVDARSSASVSKLTHHLRKTSMTILQRVPQVYQICNDMIKILSTWRSENYNKPAMKWNEFCELCQLKLPSLRIRSRWDDMEKIEKKRQAVASTLHHVGEVIFFQELGYLILDCSWFFGKVLGQLTKLDSGNLNTTDKLGFFSWLELEKILRGSLQSQIPRIGSKVFDNLEAGDLIRMMLKLELCYEQDPGNPKTLLLIPSLLKESQGRRMPTWQPSTTECNYVGRRLECHETRQMFLPTGFFPRLQVHLHNKIFKQNERKGATYTLEKYLISIIINGIQIRVEFGGQSSYYVDVLACSNKTVTEVLRLLSQLIRPTIQSICPGTSLSEYVIRPDCVRFLIPPTFRRTQLVSLPTLKEALLSTPADGMYDYQHPWSSIYNGNRLLLHSGFDYARNLLADDDFREVLGRRYNDLHHLAAELTVSFEHSKEPQTLAGNDGEQTIEPSLLGIAKGVELVLQRLKSIEQEIKDLKQEIQGMRYYEHCLLVELNKKVDYLVNYNIQLEERKVPNMFYFVQVENYSRRLVTRIISGMKALRLHMLCEYRREMHVVEEQVGCELLQVDNEAVKCLLPYMSKFMKLLTFALKIGAHFVAGMGEMIPDLGREVAHLIDSSLVYGSAAMAAGAIGAAAIGQIGVRRKNAYAGRRYSRNPGQEIGDAQQWLLDFLKGQGISTGKDIADRFGLWRVRYLDNGDIAWICQRHKETRRKEITEVPI</sequence>
<dbReference type="EMBL" id="JAGFBR010000003">
    <property type="protein sequence ID" value="KAH0468708.1"/>
    <property type="molecule type" value="Genomic_DNA"/>
</dbReference>
<dbReference type="Proteomes" id="UP000775213">
    <property type="component" value="Unassembled WGS sequence"/>
</dbReference>
<evidence type="ECO:0000259" key="4">
    <source>
        <dbReference type="Pfam" id="PF25497"/>
    </source>
</evidence>
<dbReference type="InterPro" id="IPR057263">
    <property type="entry name" value="COR-B"/>
</dbReference>
<keyword evidence="1" id="KW-0677">Repeat</keyword>
<evidence type="ECO:0000313" key="6">
    <source>
        <dbReference type="Proteomes" id="UP000775213"/>
    </source>
</evidence>
<keyword evidence="3" id="KW-0472">Membrane</keyword>
<keyword evidence="6" id="KW-1185">Reference proteome</keyword>
<accession>A0AAV7HMI0</accession>
<proteinExistence type="predicted"/>
<dbReference type="PANTHER" id="PTHR47679">
    <property type="entry name" value="PROTEIN TORNADO 1"/>
    <property type="match status" value="1"/>
</dbReference>
<dbReference type="Pfam" id="PF25497">
    <property type="entry name" value="COR-B"/>
    <property type="match status" value="1"/>
</dbReference>
<dbReference type="Gene3D" id="3.80.10.10">
    <property type="entry name" value="Ribonuclease Inhibitor"/>
    <property type="match status" value="3"/>
</dbReference>
<dbReference type="PANTHER" id="PTHR47679:SF1">
    <property type="entry name" value="PROTEIN TORNADO 1"/>
    <property type="match status" value="1"/>
</dbReference>
<evidence type="ECO:0000256" key="2">
    <source>
        <dbReference type="SAM" id="Coils"/>
    </source>
</evidence>
<organism evidence="5 6">
    <name type="scientific">Dendrobium chrysotoxum</name>
    <name type="common">Orchid</name>
    <dbReference type="NCBI Taxonomy" id="161865"/>
    <lineage>
        <taxon>Eukaryota</taxon>
        <taxon>Viridiplantae</taxon>
        <taxon>Streptophyta</taxon>
        <taxon>Embryophyta</taxon>
        <taxon>Tracheophyta</taxon>
        <taxon>Spermatophyta</taxon>
        <taxon>Magnoliopsida</taxon>
        <taxon>Liliopsida</taxon>
        <taxon>Asparagales</taxon>
        <taxon>Orchidaceae</taxon>
        <taxon>Epidendroideae</taxon>
        <taxon>Malaxideae</taxon>
        <taxon>Dendrobiinae</taxon>
        <taxon>Dendrobium</taxon>
    </lineage>
</organism>
<dbReference type="SUPFAM" id="SSF52540">
    <property type="entry name" value="P-loop containing nucleoside triphosphate hydrolases"/>
    <property type="match status" value="1"/>
</dbReference>
<dbReference type="InterPro" id="IPR032675">
    <property type="entry name" value="LRR_dom_sf"/>
</dbReference>
<gene>
    <name evidence="5" type="ORF">IEQ34_001940</name>
</gene>
<keyword evidence="2" id="KW-0175">Coiled coil</keyword>
<dbReference type="InterPro" id="IPR027417">
    <property type="entry name" value="P-loop_NTPase"/>
</dbReference>
<reference evidence="5 6" key="1">
    <citation type="journal article" date="2021" name="Hortic Res">
        <title>Chromosome-scale assembly of the Dendrobium chrysotoxum genome enhances the understanding of orchid evolution.</title>
        <authorList>
            <person name="Zhang Y."/>
            <person name="Zhang G.Q."/>
            <person name="Zhang D."/>
            <person name="Liu X.D."/>
            <person name="Xu X.Y."/>
            <person name="Sun W.H."/>
            <person name="Yu X."/>
            <person name="Zhu X."/>
            <person name="Wang Z.W."/>
            <person name="Zhao X."/>
            <person name="Zhong W.Y."/>
            <person name="Chen H."/>
            <person name="Yin W.L."/>
            <person name="Huang T."/>
            <person name="Niu S.C."/>
            <person name="Liu Z.J."/>
        </authorList>
    </citation>
    <scope>NUCLEOTIDE SEQUENCE [LARGE SCALE GENOMIC DNA]</scope>
    <source>
        <strain evidence="5">Lindl</strain>
    </source>
</reference>
<evidence type="ECO:0000256" key="3">
    <source>
        <dbReference type="SAM" id="Phobius"/>
    </source>
</evidence>
<keyword evidence="3" id="KW-0812">Transmembrane</keyword>
<dbReference type="SUPFAM" id="SSF52047">
    <property type="entry name" value="RNI-like"/>
    <property type="match status" value="1"/>
</dbReference>
<feature type="coiled-coil region" evidence="2">
    <location>
        <begin position="1125"/>
        <end position="1152"/>
    </location>
</feature>
<name>A0AAV7HMI0_DENCH</name>
<comment type="caution">
    <text evidence="5">The sequence shown here is derived from an EMBL/GenBank/DDBJ whole genome shotgun (WGS) entry which is preliminary data.</text>
</comment>
<evidence type="ECO:0000313" key="5">
    <source>
        <dbReference type="EMBL" id="KAH0468708.1"/>
    </source>
</evidence>
<keyword evidence="3" id="KW-1133">Transmembrane helix</keyword>
<dbReference type="Gene3D" id="3.40.50.300">
    <property type="entry name" value="P-loop containing nucleotide triphosphate hydrolases"/>
    <property type="match status" value="1"/>
</dbReference>